<dbReference type="Pfam" id="PF02302">
    <property type="entry name" value="PTS_IIB"/>
    <property type="match status" value="1"/>
</dbReference>
<dbReference type="InterPro" id="IPR002178">
    <property type="entry name" value="PTS_EIIA_type-2_dom"/>
</dbReference>
<evidence type="ECO:0000259" key="7">
    <source>
        <dbReference type="PROSITE" id="PS51099"/>
    </source>
</evidence>
<dbReference type="PROSITE" id="PS51372">
    <property type="entry name" value="PRD_2"/>
    <property type="match status" value="1"/>
</dbReference>
<dbReference type="InterPro" id="IPR016152">
    <property type="entry name" value="PTrfase/Anion_transptr"/>
</dbReference>
<evidence type="ECO:0000256" key="1">
    <source>
        <dbReference type="ARBA" id="ARBA00022679"/>
    </source>
</evidence>
<evidence type="ECO:0000313" key="9">
    <source>
        <dbReference type="EMBL" id="PLT30064.1"/>
    </source>
</evidence>
<dbReference type="OrthoDB" id="9776005at2"/>
<dbReference type="SUPFAM" id="SSF52794">
    <property type="entry name" value="PTS system IIB component-like"/>
    <property type="match status" value="1"/>
</dbReference>
<keyword evidence="4" id="KW-0010">Activator</keyword>
<keyword evidence="9" id="KW-0813">Transport</keyword>
<evidence type="ECO:0000313" key="10">
    <source>
        <dbReference type="Proteomes" id="UP000234748"/>
    </source>
</evidence>
<dbReference type="InterPro" id="IPR050661">
    <property type="entry name" value="BglG_antiterminators"/>
</dbReference>
<dbReference type="GO" id="GO:0009401">
    <property type="term" value="P:phosphoenolpyruvate-dependent sugar phosphotransferase system"/>
    <property type="evidence" value="ECO:0007669"/>
    <property type="project" value="InterPro"/>
</dbReference>
<dbReference type="PROSITE" id="PS51099">
    <property type="entry name" value="PTS_EIIB_TYPE_2"/>
    <property type="match status" value="1"/>
</dbReference>
<sequence>MLITSREKSIIELIIKTSGKHTAASIALHLQVSARTIQRDLKSVEKILAEFDLQLSRNPDEGLVIEGKNEQVFRLIQHLKGSHPVDQTPQERKLLLLLALLHEDTYKLQTLAVELGVSITTLTAYLDEITQWMEEYNISVTRKRGVGIEIRGSETDKRHTLAGFFLKNFNEELIETLFLLEHGQSSEEKILHYFTGGYLLEIDRLASQTINSGTSRLADSDYIGLIIQVAITMQRTEAGFVIEEDNGHRGAITDEYSLLSTICEELHKVFGVSFTGNDISYLSKVLKGSKLQEADTVPYDSVVLGRLIKALIADVSSQLHADLTKDFSLYQGLLAHMEPSLFRLRQKMGLYNPLTEEIKTKYPVLFMAVKNSVEEQFQDIDFFPDDEIAFIVLHFGSALVLREEAVALRALVVCPTGIGTSKMLASRVKREISEIQTIDIKSIKEISQKENLTDYDIIISTVRLPFMDVDYILVSSLLNEEDIKTIRIYLRRNVRKLTKNHYYENSLEHRPASQTPKKGIAEIMQEIRDVQNSIDSILGHFRFYRIPEHKAHEEIMTEMVLQAERDGLLTDASGVMEGLKSRERKGGLGIPGTGIGLFHTRHESVHSLLFQIANLVEPIEIMGMDGKRMHLKNLLLMLAPETLSGREQEIISLVSTSLIENPESIMIFSSSNEESIRSKLETIFLDYIHNNLIKE</sequence>
<dbReference type="InterPro" id="IPR013196">
    <property type="entry name" value="HTH_11"/>
</dbReference>
<reference evidence="9 10" key="1">
    <citation type="submission" date="2017-11" db="EMBL/GenBank/DDBJ databases">
        <title>Comparitive Functional Genomics of Dry Heat Resistant strains isolated from the Viking Spacecraft.</title>
        <authorList>
            <person name="Seuylemezian A."/>
            <person name="Cooper K."/>
            <person name="Vaishampayan P."/>
        </authorList>
    </citation>
    <scope>NUCLEOTIDE SEQUENCE [LARGE SCALE GENOMIC DNA]</scope>
    <source>
        <strain evidence="9 10">V1-29</strain>
    </source>
</reference>
<organism evidence="9 10">
    <name type="scientific">Peribacillus deserti</name>
    <dbReference type="NCBI Taxonomy" id="673318"/>
    <lineage>
        <taxon>Bacteria</taxon>
        <taxon>Bacillati</taxon>
        <taxon>Bacillota</taxon>
        <taxon>Bacilli</taxon>
        <taxon>Bacillales</taxon>
        <taxon>Bacillaceae</taxon>
        <taxon>Peribacillus</taxon>
    </lineage>
</organism>
<gene>
    <name evidence="9" type="ORF">CUU66_09820</name>
</gene>
<dbReference type="InterPro" id="IPR036634">
    <property type="entry name" value="PRD_sf"/>
</dbReference>
<feature type="domain" description="PTS EIIA type-2" evidence="6">
    <location>
        <begin position="536"/>
        <end position="683"/>
    </location>
</feature>
<dbReference type="GO" id="GO:0006355">
    <property type="term" value="P:regulation of DNA-templated transcription"/>
    <property type="evidence" value="ECO:0007669"/>
    <property type="project" value="InterPro"/>
</dbReference>
<evidence type="ECO:0000259" key="8">
    <source>
        <dbReference type="PROSITE" id="PS51372"/>
    </source>
</evidence>
<dbReference type="Pfam" id="PF08279">
    <property type="entry name" value="HTH_11"/>
    <property type="match status" value="1"/>
</dbReference>
<dbReference type="EMBL" id="PGUY01000029">
    <property type="protein sequence ID" value="PLT30064.1"/>
    <property type="molecule type" value="Genomic_DNA"/>
</dbReference>
<dbReference type="InterPro" id="IPR036388">
    <property type="entry name" value="WH-like_DNA-bd_sf"/>
</dbReference>
<dbReference type="PROSITE" id="PS51094">
    <property type="entry name" value="PTS_EIIA_TYPE_2"/>
    <property type="match status" value="1"/>
</dbReference>
<name>A0A2N5M6S2_9BACI</name>
<keyword evidence="1" id="KW-0808">Transferase</keyword>
<keyword evidence="2" id="KW-0677">Repeat</keyword>
<dbReference type="Proteomes" id="UP000234748">
    <property type="component" value="Unassembled WGS sequence"/>
</dbReference>
<evidence type="ECO:0000256" key="3">
    <source>
        <dbReference type="ARBA" id="ARBA00023015"/>
    </source>
</evidence>
<evidence type="ECO:0000256" key="2">
    <source>
        <dbReference type="ARBA" id="ARBA00022737"/>
    </source>
</evidence>
<dbReference type="InterPro" id="IPR013011">
    <property type="entry name" value="PTS_EIIB_2"/>
</dbReference>
<feature type="domain" description="PRD" evidence="8">
    <location>
        <begin position="299"/>
        <end position="405"/>
    </location>
</feature>
<comment type="caution">
    <text evidence="9">The sequence shown here is derived from an EMBL/GenBank/DDBJ whole genome shotgun (WGS) entry which is preliminary data.</text>
</comment>
<dbReference type="Gene3D" id="1.10.1790.10">
    <property type="entry name" value="PRD domain"/>
    <property type="match status" value="1"/>
</dbReference>
<dbReference type="PANTHER" id="PTHR30185:SF18">
    <property type="entry name" value="TRANSCRIPTIONAL REGULATOR MTLR"/>
    <property type="match status" value="1"/>
</dbReference>
<dbReference type="InterPro" id="IPR003501">
    <property type="entry name" value="PTS_EIIB_2/3"/>
</dbReference>
<keyword evidence="10" id="KW-1185">Reference proteome</keyword>
<accession>A0A2N5M6S2</accession>
<keyword evidence="3" id="KW-0805">Transcription regulation</keyword>
<dbReference type="Pfam" id="PF05043">
    <property type="entry name" value="Mga"/>
    <property type="match status" value="1"/>
</dbReference>
<dbReference type="InterPro" id="IPR036095">
    <property type="entry name" value="PTS_EIIB-like_sf"/>
</dbReference>
<dbReference type="GO" id="GO:0008982">
    <property type="term" value="F:protein-N(PI)-phosphohistidine-sugar phosphotransferase activity"/>
    <property type="evidence" value="ECO:0007669"/>
    <property type="project" value="InterPro"/>
</dbReference>
<keyword evidence="9" id="KW-0762">Sugar transport</keyword>
<dbReference type="PANTHER" id="PTHR30185">
    <property type="entry name" value="CRYPTIC BETA-GLUCOSIDE BGL OPERON ANTITERMINATOR"/>
    <property type="match status" value="1"/>
</dbReference>
<dbReference type="SUPFAM" id="SSF55804">
    <property type="entry name" value="Phoshotransferase/anion transport protein"/>
    <property type="match status" value="1"/>
</dbReference>
<evidence type="ECO:0000256" key="5">
    <source>
        <dbReference type="ARBA" id="ARBA00023163"/>
    </source>
</evidence>
<evidence type="ECO:0000256" key="4">
    <source>
        <dbReference type="ARBA" id="ARBA00023159"/>
    </source>
</evidence>
<proteinExistence type="predicted"/>
<dbReference type="Pfam" id="PF00359">
    <property type="entry name" value="PTS_EIIA_2"/>
    <property type="match status" value="1"/>
</dbReference>
<keyword evidence="5" id="KW-0804">Transcription</keyword>
<dbReference type="Gene3D" id="3.40.50.2300">
    <property type="match status" value="1"/>
</dbReference>
<dbReference type="Gene3D" id="3.40.930.10">
    <property type="entry name" value="Mannitol-specific EII, Chain A"/>
    <property type="match status" value="1"/>
</dbReference>
<dbReference type="InterPro" id="IPR007737">
    <property type="entry name" value="Mga_HTH"/>
</dbReference>
<dbReference type="InterPro" id="IPR011608">
    <property type="entry name" value="PRD"/>
</dbReference>
<feature type="domain" description="PTS EIIB type-2" evidence="7">
    <location>
        <begin position="408"/>
        <end position="498"/>
    </location>
</feature>
<dbReference type="Gene3D" id="1.10.10.10">
    <property type="entry name" value="Winged helix-like DNA-binding domain superfamily/Winged helix DNA-binding domain"/>
    <property type="match status" value="1"/>
</dbReference>
<dbReference type="SUPFAM" id="SSF63520">
    <property type="entry name" value="PTS-regulatory domain, PRD"/>
    <property type="match status" value="1"/>
</dbReference>
<dbReference type="Pfam" id="PF00874">
    <property type="entry name" value="PRD"/>
    <property type="match status" value="1"/>
</dbReference>
<dbReference type="AlphaFoldDB" id="A0A2N5M6S2"/>
<dbReference type="RefSeq" id="WP_101641625.1">
    <property type="nucleotide sequence ID" value="NZ_PGUY01000029.1"/>
</dbReference>
<evidence type="ECO:0000259" key="6">
    <source>
        <dbReference type="PROSITE" id="PS51094"/>
    </source>
</evidence>
<dbReference type="CDD" id="cd05568">
    <property type="entry name" value="PTS_IIB_bgl_like"/>
    <property type="match status" value="1"/>
</dbReference>
<protein>
    <submittedName>
        <fullName evidence="9">Sugar transporter</fullName>
    </submittedName>
</protein>